<comment type="similarity">
    <text evidence="2">Belongs to the TMEM175 family.</text>
</comment>
<feature type="transmembrane region" description="Helical" evidence="13">
    <location>
        <begin position="84"/>
        <end position="105"/>
    </location>
</feature>
<keyword evidence="11 14" id="KW-0407">Ion channel</keyword>
<dbReference type="InterPro" id="IPR010617">
    <property type="entry name" value="TMEM175-like"/>
</dbReference>
<keyword evidence="5 13" id="KW-0812">Transmembrane</keyword>
<protein>
    <submittedName>
        <fullName evidence="14">Potassium channel HX13_20290</fullName>
    </submittedName>
</protein>
<keyword evidence="3" id="KW-0813">Transport</keyword>
<keyword evidence="9" id="KW-0406">Ion transport</keyword>
<evidence type="ECO:0000256" key="10">
    <source>
        <dbReference type="ARBA" id="ARBA00023136"/>
    </source>
</evidence>
<feature type="transmembrane region" description="Helical" evidence="13">
    <location>
        <begin position="18"/>
        <end position="37"/>
    </location>
</feature>
<keyword evidence="7" id="KW-0630">Potassium</keyword>
<dbReference type="GO" id="GO:0016020">
    <property type="term" value="C:membrane"/>
    <property type="evidence" value="ECO:0007669"/>
    <property type="project" value="UniProtKB-SubCell"/>
</dbReference>
<organism evidence="14 15">
    <name type="scientific">Methylocella tundrae</name>
    <dbReference type="NCBI Taxonomy" id="227605"/>
    <lineage>
        <taxon>Bacteria</taxon>
        <taxon>Pseudomonadati</taxon>
        <taxon>Pseudomonadota</taxon>
        <taxon>Alphaproteobacteria</taxon>
        <taxon>Hyphomicrobiales</taxon>
        <taxon>Beijerinckiaceae</taxon>
        <taxon>Methylocella</taxon>
    </lineage>
</organism>
<keyword evidence="8 13" id="KW-1133">Transmembrane helix</keyword>
<evidence type="ECO:0000256" key="3">
    <source>
        <dbReference type="ARBA" id="ARBA00022448"/>
    </source>
</evidence>
<dbReference type="PANTHER" id="PTHR31462:SF5">
    <property type="entry name" value="ENDOSOMAL_LYSOSOMAL PROTON CHANNEL TMEM175"/>
    <property type="match status" value="1"/>
</dbReference>
<evidence type="ECO:0000313" key="15">
    <source>
        <dbReference type="Proteomes" id="UP000294360"/>
    </source>
</evidence>
<keyword evidence="10 13" id="KW-0472">Membrane</keyword>
<evidence type="ECO:0000256" key="9">
    <source>
        <dbReference type="ARBA" id="ARBA00023065"/>
    </source>
</evidence>
<evidence type="ECO:0000256" key="13">
    <source>
        <dbReference type="SAM" id="Phobius"/>
    </source>
</evidence>
<dbReference type="GO" id="GO:0005267">
    <property type="term" value="F:potassium channel activity"/>
    <property type="evidence" value="ECO:0007669"/>
    <property type="project" value="UniProtKB-KW"/>
</dbReference>
<sequence length="201" mass="22152">MPETQMPGPGMSKGRMEAFTDGVIAIIITIMVLELKVPAGHDLAALAASLPVFLAYVLSYINVGLYWNNHHHLMQAVERVNGRALWANLFLLFWLSLVPFVIRWMDESDFTALPTAAYGVVLAMAAIGYFWLQREVIACNGPDSVLAAAIGEDRKGHLSLALYILAIPLAFISPWIAIALYVAVAAMWFIPDRRIEKLAQG</sequence>
<gene>
    <name evidence="14" type="ORF">MTUNDRAET4_2993</name>
</gene>
<evidence type="ECO:0000256" key="4">
    <source>
        <dbReference type="ARBA" id="ARBA00022538"/>
    </source>
</evidence>
<evidence type="ECO:0000256" key="7">
    <source>
        <dbReference type="ARBA" id="ARBA00022958"/>
    </source>
</evidence>
<evidence type="ECO:0000256" key="6">
    <source>
        <dbReference type="ARBA" id="ARBA00022826"/>
    </source>
</evidence>
<reference evidence="14 15" key="1">
    <citation type="submission" date="2019-03" db="EMBL/GenBank/DDBJ databases">
        <authorList>
            <person name="Kox A.R. M."/>
        </authorList>
    </citation>
    <scope>NUCLEOTIDE SEQUENCE [LARGE SCALE GENOMIC DNA]</scope>
    <source>
        <strain evidence="14">MTUNDRAET4 annotated genome</strain>
    </source>
</reference>
<keyword evidence="4" id="KW-0633">Potassium transport</keyword>
<feature type="transmembrane region" description="Helical" evidence="13">
    <location>
        <begin position="111"/>
        <end position="132"/>
    </location>
</feature>
<dbReference type="PANTHER" id="PTHR31462">
    <property type="entry name" value="ENDOSOMAL/LYSOSOMAL POTASSIUM CHANNEL TMEM175"/>
    <property type="match status" value="1"/>
</dbReference>
<evidence type="ECO:0000256" key="11">
    <source>
        <dbReference type="ARBA" id="ARBA00023303"/>
    </source>
</evidence>
<evidence type="ECO:0000256" key="1">
    <source>
        <dbReference type="ARBA" id="ARBA00004141"/>
    </source>
</evidence>
<dbReference type="KEGG" id="mtun:MTUNDRAET4_2993"/>
<comment type="subcellular location">
    <subcellularLocation>
        <location evidence="1">Membrane</location>
        <topology evidence="1">Multi-pass membrane protein</topology>
    </subcellularLocation>
</comment>
<dbReference type="AlphaFoldDB" id="A0A4U8Z3Q1"/>
<evidence type="ECO:0000256" key="5">
    <source>
        <dbReference type="ARBA" id="ARBA00022692"/>
    </source>
</evidence>
<proteinExistence type="inferred from homology"/>
<dbReference type="Pfam" id="PF06736">
    <property type="entry name" value="TMEM175"/>
    <property type="match status" value="1"/>
</dbReference>
<name>A0A4U8Z3Q1_METTU</name>
<feature type="transmembrane region" description="Helical" evidence="13">
    <location>
        <begin position="160"/>
        <end position="190"/>
    </location>
</feature>
<keyword evidence="6" id="KW-0631">Potassium channel</keyword>
<dbReference type="EMBL" id="LR536450">
    <property type="protein sequence ID" value="VFU09880.1"/>
    <property type="molecule type" value="Genomic_DNA"/>
</dbReference>
<comment type="catalytic activity">
    <reaction evidence="12">
        <text>K(+)(in) = K(+)(out)</text>
        <dbReference type="Rhea" id="RHEA:29463"/>
        <dbReference type="ChEBI" id="CHEBI:29103"/>
    </reaction>
</comment>
<dbReference type="GO" id="GO:0015252">
    <property type="term" value="F:proton channel activity"/>
    <property type="evidence" value="ECO:0007669"/>
    <property type="project" value="InterPro"/>
</dbReference>
<dbReference type="RefSeq" id="WP_244605825.1">
    <property type="nucleotide sequence ID" value="NZ_CP139089.1"/>
</dbReference>
<feature type="transmembrane region" description="Helical" evidence="13">
    <location>
        <begin position="43"/>
        <end position="63"/>
    </location>
</feature>
<evidence type="ECO:0000256" key="8">
    <source>
        <dbReference type="ARBA" id="ARBA00022989"/>
    </source>
</evidence>
<evidence type="ECO:0000256" key="12">
    <source>
        <dbReference type="ARBA" id="ARBA00034430"/>
    </source>
</evidence>
<evidence type="ECO:0000313" key="14">
    <source>
        <dbReference type="EMBL" id="VFU09880.1"/>
    </source>
</evidence>
<accession>A0A4U8Z3Q1</accession>
<dbReference type="Proteomes" id="UP000294360">
    <property type="component" value="Chromosome"/>
</dbReference>
<evidence type="ECO:0000256" key="2">
    <source>
        <dbReference type="ARBA" id="ARBA00006920"/>
    </source>
</evidence>